<dbReference type="EMBL" id="JAHRHJ020000009">
    <property type="protein sequence ID" value="KAH9301159.1"/>
    <property type="molecule type" value="Genomic_DNA"/>
</dbReference>
<dbReference type="Proteomes" id="UP000824469">
    <property type="component" value="Unassembled WGS sequence"/>
</dbReference>
<evidence type="ECO:0000313" key="2">
    <source>
        <dbReference type="EMBL" id="KAH9301159.1"/>
    </source>
</evidence>
<proteinExistence type="predicted"/>
<feature type="compositionally biased region" description="Basic and acidic residues" evidence="1">
    <location>
        <begin position="22"/>
        <end position="33"/>
    </location>
</feature>
<name>A0AA38CQ54_TAXCH</name>
<gene>
    <name evidence="2" type="ORF">KI387_012742</name>
</gene>
<evidence type="ECO:0000256" key="1">
    <source>
        <dbReference type="SAM" id="MobiDB-lite"/>
    </source>
</evidence>
<feature type="non-terminal residue" evidence="2">
    <location>
        <position position="99"/>
    </location>
</feature>
<keyword evidence="3" id="KW-1185">Reference proteome</keyword>
<feature type="compositionally biased region" description="Basic and acidic residues" evidence="1">
    <location>
        <begin position="73"/>
        <end position="88"/>
    </location>
</feature>
<comment type="caution">
    <text evidence="2">The sequence shown here is derived from an EMBL/GenBank/DDBJ whole genome shotgun (WGS) entry which is preliminary data.</text>
</comment>
<protein>
    <submittedName>
        <fullName evidence="2">Uncharacterized protein</fullName>
    </submittedName>
</protein>
<sequence>METPSQAPKIEDQGLSENIIESDEHSQPEDRSVNRGKAPMLEEDEEQLYSPSDAQADFEIEERQTHQGAACEDFQRRGKEHVNDRDDNFDASPLLCRLS</sequence>
<feature type="region of interest" description="Disordered" evidence="1">
    <location>
        <begin position="1"/>
        <end position="99"/>
    </location>
</feature>
<organism evidence="2 3">
    <name type="scientific">Taxus chinensis</name>
    <name type="common">Chinese yew</name>
    <name type="synonym">Taxus wallichiana var. chinensis</name>
    <dbReference type="NCBI Taxonomy" id="29808"/>
    <lineage>
        <taxon>Eukaryota</taxon>
        <taxon>Viridiplantae</taxon>
        <taxon>Streptophyta</taxon>
        <taxon>Embryophyta</taxon>
        <taxon>Tracheophyta</taxon>
        <taxon>Spermatophyta</taxon>
        <taxon>Pinopsida</taxon>
        <taxon>Pinidae</taxon>
        <taxon>Conifers II</taxon>
        <taxon>Cupressales</taxon>
        <taxon>Taxaceae</taxon>
        <taxon>Taxus</taxon>
    </lineage>
</organism>
<accession>A0AA38CQ54</accession>
<reference evidence="2 3" key="1">
    <citation type="journal article" date="2021" name="Nat. Plants">
        <title>The Taxus genome provides insights into paclitaxel biosynthesis.</title>
        <authorList>
            <person name="Xiong X."/>
            <person name="Gou J."/>
            <person name="Liao Q."/>
            <person name="Li Y."/>
            <person name="Zhou Q."/>
            <person name="Bi G."/>
            <person name="Li C."/>
            <person name="Du R."/>
            <person name="Wang X."/>
            <person name="Sun T."/>
            <person name="Guo L."/>
            <person name="Liang H."/>
            <person name="Lu P."/>
            <person name="Wu Y."/>
            <person name="Zhang Z."/>
            <person name="Ro D.K."/>
            <person name="Shang Y."/>
            <person name="Huang S."/>
            <person name="Yan J."/>
        </authorList>
    </citation>
    <scope>NUCLEOTIDE SEQUENCE [LARGE SCALE GENOMIC DNA]</scope>
    <source>
        <strain evidence="2">Ta-2019</strain>
    </source>
</reference>
<evidence type="ECO:0000313" key="3">
    <source>
        <dbReference type="Proteomes" id="UP000824469"/>
    </source>
</evidence>
<dbReference type="AlphaFoldDB" id="A0AA38CQ54"/>